<dbReference type="SUPFAM" id="SSF49899">
    <property type="entry name" value="Concanavalin A-like lectins/glucanases"/>
    <property type="match status" value="1"/>
</dbReference>
<dbReference type="OrthoDB" id="89349at2759"/>
<keyword evidence="3" id="KW-0326">Glycosidase</keyword>
<reference evidence="5 6" key="1">
    <citation type="submission" date="2016-07" db="EMBL/GenBank/DDBJ databases">
        <title>Pervasive Adenine N6-methylation of Active Genes in Fungi.</title>
        <authorList>
            <consortium name="DOE Joint Genome Institute"/>
            <person name="Mondo S.J."/>
            <person name="Dannebaum R.O."/>
            <person name="Kuo R.C."/>
            <person name="Labutti K."/>
            <person name="Haridas S."/>
            <person name="Kuo A."/>
            <person name="Salamov A."/>
            <person name="Ahrendt S.R."/>
            <person name="Lipzen A."/>
            <person name="Sullivan W."/>
            <person name="Andreopoulos W.B."/>
            <person name="Clum A."/>
            <person name="Lindquist E."/>
            <person name="Daum C."/>
            <person name="Ramamoorthy G.K."/>
            <person name="Gryganskyi A."/>
            <person name="Culley D."/>
            <person name="Magnuson J.K."/>
            <person name="James T.Y."/>
            <person name="O'Malley M.A."/>
            <person name="Stajich J.E."/>
            <person name="Spatafora J.W."/>
            <person name="Visel A."/>
            <person name="Grigoriev I.V."/>
        </authorList>
    </citation>
    <scope>NUCLEOTIDE SEQUENCE [LARGE SCALE GENOMIC DNA]</scope>
    <source>
        <strain evidence="5 6">62-1032</strain>
    </source>
</reference>
<dbReference type="GO" id="GO:0005576">
    <property type="term" value="C:extracellular region"/>
    <property type="evidence" value="ECO:0007669"/>
    <property type="project" value="InterPro"/>
</dbReference>
<dbReference type="Pfam" id="PF01670">
    <property type="entry name" value="Glyco_hydro_12"/>
    <property type="match status" value="1"/>
</dbReference>
<evidence type="ECO:0000256" key="2">
    <source>
        <dbReference type="ARBA" id="ARBA00022729"/>
    </source>
</evidence>
<evidence type="ECO:0000313" key="6">
    <source>
        <dbReference type="Proteomes" id="UP000193467"/>
    </source>
</evidence>
<comment type="caution">
    <text evidence="5">The sequence shown here is derived from an EMBL/GenBank/DDBJ whole genome shotgun (WGS) entry which is preliminary data.</text>
</comment>
<dbReference type="PANTHER" id="PTHR34002">
    <property type="entry name" value="BLR1656 PROTEIN"/>
    <property type="match status" value="1"/>
</dbReference>
<dbReference type="InterPro" id="IPR000254">
    <property type="entry name" value="CBD"/>
</dbReference>
<evidence type="ECO:0000256" key="3">
    <source>
        <dbReference type="RuleBase" id="RU361163"/>
    </source>
</evidence>
<accession>A0A1Y2DEG4</accession>
<protein>
    <submittedName>
        <fullName evidence="5">Concanavalin A-like lectin/glucanase domain-containing protein</fullName>
    </submittedName>
</protein>
<keyword evidence="6" id="KW-1185">Reference proteome</keyword>
<dbReference type="EMBL" id="MCGR01000081">
    <property type="protein sequence ID" value="ORY57683.1"/>
    <property type="molecule type" value="Genomic_DNA"/>
</dbReference>
<dbReference type="STRING" id="106004.A0A1Y2DEG4"/>
<keyword evidence="2" id="KW-0732">Signal</keyword>
<dbReference type="Gene3D" id="2.60.120.180">
    <property type="match status" value="1"/>
</dbReference>
<dbReference type="Pfam" id="PF00734">
    <property type="entry name" value="CBM_1"/>
    <property type="match status" value="1"/>
</dbReference>
<comment type="similarity">
    <text evidence="1 3">Belongs to the glycosyl hydrolase 12 (cellulase H) family.</text>
</comment>
<keyword evidence="3" id="KW-0119">Carbohydrate metabolism</keyword>
<dbReference type="GO" id="GO:0000272">
    <property type="term" value="P:polysaccharide catabolic process"/>
    <property type="evidence" value="ECO:0007669"/>
    <property type="project" value="UniProtKB-KW"/>
</dbReference>
<evidence type="ECO:0000313" key="5">
    <source>
        <dbReference type="EMBL" id="ORY57683.1"/>
    </source>
</evidence>
<dbReference type="InterPro" id="IPR013319">
    <property type="entry name" value="GH11/12"/>
</dbReference>
<evidence type="ECO:0000256" key="1">
    <source>
        <dbReference type="ARBA" id="ARBA00005519"/>
    </source>
</evidence>
<keyword evidence="3" id="KW-0624">Polysaccharide degradation</keyword>
<dbReference type="Proteomes" id="UP000193467">
    <property type="component" value="Unassembled WGS sequence"/>
</dbReference>
<feature type="non-terminal residue" evidence="5">
    <location>
        <position position="1"/>
    </location>
</feature>
<evidence type="ECO:0000259" key="4">
    <source>
        <dbReference type="Pfam" id="PF00734"/>
    </source>
</evidence>
<sequence length="297" mass="30144">QLSLNLWGMYSGSGSQTAVASSVSGDSVAWETTWSWSGGENSVKSYSNVGLTSGLGVALSEISSIPTTWDWKVSGGASSAVFDVSYDWWLSADPSCGNAVSCSTVEVMLWLGGYGACTPAGSKVGTVTVAGLQWEYWTGTVQNWDIYSFVAPSPITSYDGDLNDFNAYIIKNGGVSSSQYLTAVQAGTEPFTGSAVTFTTTAYSAKVVSGGEVISSTSASSVSSTSSKAVSSSTTVKTSTTTAKAASTTTTKAPSTTVASSSSASASSGACGSAYSQCGGQGFSGSSCCKSFYLLLC</sequence>
<proteinExistence type="inferred from homology"/>
<dbReference type="GO" id="GO:0030248">
    <property type="term" value="F:cellulose binding"/>
    <property type="evidence" value="ECO:0007669"/>
    <property type="project" value="InterPro"/>
</dbReference>
<keyword evidence="5" id="KW-0430">Lectin</keyword>
<dbReference type="InterPro" id="IPR002594">
    <property type="entry name" value="GH12"/>
</dbReference>
<name>A0A1Y2DEG4_9BASI</name>
<organism evidence="5 6">
    <name type="scientific">Leucosporidium creatinivorum</name>
    <dbReference type="NCBI Taxonomy" id="106004"/>
    <lineage>
        <taxon>Eukaryota</taxon>
        <taxon>Fungi</taxon>
        <taxon>Dikarya</taxon>
        <taxon>Basidiomycota</taxon>
        <taxon>Pucciniomycotina</taxon>
        <taxon>Microbotryomycetes</taxon>
        <taxon>Leucosporidiales</taxon>
        <taxon>Leucosporidium</taxon>
    </lineage>
</organism>
<dbReference type="InParanoid" id="A0A1Y2DEG4"/>
<dbReference type="AlphaFoldDB" id="A0A1Y2DEG4"/>
<dbReference type="PANTHER" id="PTHR34002:SF9">
    <property type="entry name" value="XYLOGLUCAN-SPECIFIC ENDO-BETA-1,4-GLUCANASE A"/>
    <property type="match status" value="1"/>
</dbReference>
<dbReference type="InterPro" id="IPR013320">
    <property type="entry name" value="ConA-like_dom_sf"/>
</dbReference>
<feature type="domain" description="CBM1" evidence="4">
    <location>
        <begin position="274"/>
        <end position="291"/>
    </location>
</feature>
<keyword evidence="3" id="KW-0378">Hydrolase</keyword>
<dbReference type="GO" id="GO:0008810">
    <property type="term" value="F:cellulase activity"/>
    <property type="evidence" value="ECO:0007669"/>
    <property type="project" value="InterPro"/>
</dbReference>
<gene>
    <name evidence="5" type="ORF">BCR35DRAFT_271328</name>
</gene>